<dbReference type="InterPro" id="IPR020476">
    <property type="entry name" value="Nudix_hydrolase"/>
</dbReference>
<dbReference type="EMBL" id="JAFELM010000035">
    <property type="protein sequence ID" value="MBM6618813.1"/>
    <property type="molecule type" value="Genomic_DNA"/>
</dbReference>
<feature type="domain" description="Nudix hydrolase" evidence="4">
    <location>
        <begin position="3"/>
        <end position="133"/>
    </location>
</feature>
<proteinExistence type="inferred from homology"/>
<dbReference type="SUPFAM" id="SSF55811">
    <property type="entry name" value="Nudix"/>
    <property type="match status" value="1"/>
</dbReference>
<protein>
    <submittedName>
        <fullName evidence="5">NUDIX hydrolase</fullName>
    </submittedName>
</protein>
<dbReference type="Proteomes" id="UP001518925">
    <property type="component" value="Unassembled WGS sequence"/>
</dbReference>
<accession>A0ABS2DK37</accession>
<dbReference type="InterPro" id="IPR000086">
    <property type="entry name" value="NUDIX_hydrolase_dom"/>
</dbReference>
<dbReference type="InterPro" id="IPR015797">
    <property type="entry name" value="NUDIX_hydrolase-like_dom_sf"/>
</dbReference>
<reference evidence="5 6" key="1">
    <citation type="submission" date="2021-02" db="EMBL/GenBank/DDBJ databases">
        <title>Bacillus sp. RD4P76, an endophyte from a halophyte.</title>
        <authorList>
            <person name="Sun J.-Q."/>
        </authorList>
    </citation>
    <scope>NUCLEOTIDE SEQUENCE [LARGE SCALE GENOMIC DNA]</scope>
    <source>
        <strain evidence="5 6">RD4P76</strain>
    </source>
</reference>
<keyword evidence="2 3" id="KW-0378">Hydrolase</keyword>
<comment type="cofactor">
    <cofactor evidence="1">
        <name>Mg(2+)</name>
        <dbReference type="ChEBI" id="CHEBI:18420"/>
    </cofactor>
</comment>
<evidence type="ECO:0000256" key="3">
    <source>
        <dbReference type="RuleBase" id="RU003476"/>
    </source>
</evidence>
<name>A0ABS2DK37_9BACI</name>
<evidence type="ECO:0000313" key="5">
    <source>
        <dbReference type="EMBL" id="MBM6618813.1"/>
    </source>
</evidence>
<gene>
    <name evidence="5" type="ORF">JR050_14175</name>
</gene>
<keyword evidence="6" id="KW-1185">Reference proteome</keyword>
<dbReference type="CDD" id="cd02883">
    <property type="entry name" value="NUDIX_Hydrolase"/>
    <property type="match status" value="1"/>
</dbReference>
<dbReference type="PRINTS" id="PR00502">
    <property type="entry name" value="NUDIXFAMILY"/>
</dbReference>
<dbReference type="PROSITE" id="PS51462">
    <property type="entry name" value="NUDIX"/>
    <property type="match status" value="1"/>
</dbReference>
<dbReference type="Gene3D" id="3.90.79.10">
    <property type="entry name" value="Nucleoside Triphosphate Pyrophosphohydrolase"/>
    <property type="match status" value="1"/>
</dbReference>
<comment type="caution">
    <text evidence="5">The sequence shown here is derived from an EMBL/GenBank/DDBJ whole genome shotgun (WGS) entry which is preliminary data.</text>
</comment>
<comment type="similarity">
    <text evidence="3">Belongs to the Nudix hydrolase family.</text>
</comment>
<dbReference type="PANTHER" id="PTHR43046:SF2">
    <property type="entry name" value="8-OXO-DGTP DIPHOSPHATASE-RELATED"/>
    <property type="match status" value="1"/>
</dbReference>
<evidence type="ECO:0000313" key="6">
    <source>
        <dbReference type="Proteomes" id="UP001518925"/>
    </source>
</evidence>
<dbReference type="InterPro" id="IPR020084">
    <property type="entry name" value="NUDIX_hydrolase_CS"/>
</dbReference>
<evidence type="ECO:0000256" key="1">
    <source>
        <dbReference type="ARBA" id="ARBA00001946"/>
    </source>
</evidence>
<dbReference type="GO" id="GO:0016787">
    <property type="term" value="F:hydrolase activity"/>
    <property type="evidence" value="ECO:0007669"/>
    <property type="project" value="UniProtKB-KW"/>
</dbReference>
<organism evidence="5 6">
    <name type="scientific">Bacillus suaedaesalsae</name>
    <dbReference type="NCBI Taxonomy" id="2810349"/>
    <lineage>
        <taxon>Bacteria</taxon>
        <taxon>Bacillati</taxon>
        <taxon>Bacillota</taxon>
        <taxon>Bacilli</taxon>
        <taxon>Bacillales</taxon>
        <taxon>Bacillaceae</taxon>
        <taxon>Bacillus</taxon>
    </lineage>
</organism>
<dbReference type="RefSeq" id="WP_204204157.1">
    <property type="nucleotide sequence ID" value="NZ_JAFELM010000035.1"/>
</dbReference>
<evidence type="ECO:0000259" key="4">
    <source>
        <dbReference type="PROSITE" id="PS51462"/>
    </source>
</evidence>
<sequence length="138" mass="16160">MKKWYGSAGVCINNCSEVLMVLQGRENELKKWTIPSGGREEGESFEECCIRELKEETGYDVEVIQTLHTKTGYYKEYEIEFEVQYFLLNVVSGEKKIQDPDNLIYDISWKSIEEIDLLDLSYPEDKEFIRKLVEIGEL</sequence>
<dbReference type="Pfam" id="PF00293">
    <property type="entry name" value="NUDIX"/>
    <property type="match status" value="1"/>
</dbReference>
<evidence type="ECO:0000256" key="2">
    <source>
        <dbReference type="ARBA" id="ARBA00022801"/>
    </source>
</evidence>
<dbReference type="PROSITE" id="PS00893">
    <property type="entry name" value="NUDIX_BOX"/>
    <property type="match status" value="1"/>
</dbReference>
<dbReference type="PANTHER" id="PTHR43046">
    <property type="entry name" value="GDP-MANNOSE MANNOSYL HYDROLASE"/>
    <property type="match status" value="1"/>
</dbReference>